<protein>
    <submittedName>
        <fullName evidence="1">Phage portal protein</fullName>
    </submittedName>
</protein>
<sequence length="459" mass="51539">MKTFQDLLAVLGDENKLLDFLTEAVYEHRLSSEYRTAAEALAYWRNENPTITRYQKLLYTISGRAVPDNYSANYKLASNVYFRFVTQTVQYLLGNGALFDNPSTKKRLGGDEFDLKLQLALTKALNGGVSFGFMNYNKLEVFGITEFMPLYDEENGALAAGIRFWQIDSDKPLRLTLYESDGYTEYIQRKDGSKPEVMCPKRAYKQNVIVTGIDGRSCYEGENYPGFPIIPLYSPRRQSSIVGFRRQIDCYDLIESGFANDIDDASMIYWTISNAGGMDDIDLAKFVEHMKTVKAAVVDDDGAKAEAHTTDVPYESREAMLTRLETEMYRDFMVLNNSMISGGSSTATAIKAAYEPMNLYSNLLESCVLEFVGKLLALLEIDDRCTFKRDSIVNELEKARTVQTKVSTALMLKGVFDDETIIRLCAQALELSDEDAQRIIEHLGSSDAERAAAESSGDA</sequence>
<accession>A0A9D1JI93</accession>
<dbReference type="InterPro" id="IPR021145">
    <property type="entry name" value="Portal_protein_SPP1_Gp6-like"/>
</dbReference>
<dbReference type="AlphaFoldDB" id="A0A9D1JI93"/>
<gene>
    <name evidence="1" type="ORF">IAD01_07055</name>
</gene>
<evidence type="ECO:0000313" key="1">
    <source>
        <dbReference type="EMBL" id="HIS25141.1"/>
    </source>
</evidence>
<name>A0A9D1JI93_9FIRM</name>
<evidence type="ECO:0000313" key="2">
    <source>
        <dbReference type="Proteomes" id="UP000823982"/>
    </source>
</evidence>
<dbReference type="Proteomes" id="UP000823982">
    <property type="component" value="Unassembled WGS sequence"/>
</dbReference>
<reference evidence="1" key="2">
    <citation type="journal article" date="2021" name="PeerJ">
        <title>Extensive microbial diversity within the chicken gut microbiome revealed by metagenomics and culture.</title>
        <authorList>
            <person name="Gilroy R."/>
            <person name="Ravi A."/>
            <person name="Getino M."/>
            <person name="Pursley I."/>
            <person name="Horton D.L."/>
            <person name="Alikhan N.F."/>
            <person name="Baker D."/>
            <person name="Gharbi K."/>
            <person name="Hall N."/>
            <person name="Watson M."/>
            <person name="Adriaenssens E.M."/>
            <person name="Foster-Nyarko E."/>
            <person name="Jarju S."/>
            <person name="Secka A."/>
            <person name="Antonio M."/>
            <person name="Oren A."/>
            <person name="Chaudhuri R.R."/>
            <person name="La Ragione R."/>
            <person name="Hildebrand F."/>
            <person name="Pallen M.J."/>
        </authorList>
    </citation>
    <scope>NUCLEOTIDE SEQUENCE</scope>
    <source>
        <strain evidence="1">CHK157-1446</strain>
    </source>
</reference>
<reference evidence="1" key="1">
    <citation type="submission" date="2020-10" db="EMBL/GenBank/DDBJ databases">
        <authorList>
            <person name="Gilroy R."/>
        </authorList>
    </citation>
    <scope>NUCLEOTIDE SEQUENCE</scope>
    <source>
        <strain evidence="1">CHK157-1446</strain>
    </source>
</reference>
<organism evidence="1 2">
    <name type="scientific">Candidatus Faeciplasma gallinarum</name>
    <dbReference type="NCBI Taxonomy" id="2840799"/>
    <lineage>
        <taxon>Bacteria</taxon>
        <taxon>Bacillati</taxon>
        <taxon>Bacillota</taxon>
        <taxon>Clostridia</taxon>
        <taxon>Eubacteriales</taxon>
        <taxon>Oscillospiraceae</taxon>
        <taxon>Oscillospiraceae incertae sedis</taxon>
        <taxon>Candidatus Faeciplasma</taxon>
    </lineage>
</organism>
<proteinExistence type="predicted"/>
<dbReference type="Pfam" id="PF05133">
    <property type="entry name" value="SPP1_portal"/>
    <property type="match status" value="1"/>
</dbReference>
<comment type="caution">
    <text evidence="1">The sequence shown here is derived from an EMBL/GenBank/DDBJ whole genome shotgun (WGS) entry which is preliminary data.</text>
</comment>
<dbReference type="EMBL" id="DVIR01000064">
    <property type="protein sequence ID" value="HIS25141.1"/>
    <property type="molecule type" value="Genomic_DNA"/>
</dbReference>